<dbReference type="PANTHER" id="PTHR46211">
    <property type="entry name" value="GLYCEROPHOSPHORYL DIESTER PHOSPHODIESTERASE"/>
    <property type="match status" value="1"/>
</dbReference>
<reference evidence="3" key="1">
    <citation type="submission" date="2018-10" db="EMBL/GenBank/DDBJ databases">
        <title>FDA dAtabase for Regulatory Grade micrObial Sequences (FDA-ARGOS): Supporting development and validation of Infectious Disease Dx tests.</title>
        <authorList>
            <person name="Minogue T."/>
            <person name="Wolcott M."/>
            <person name="Wasieloski L."/>
            <person name="Aguilar W."/>
            <person name="Moore D."/>
            <person name="Tallon L."/>
            <person name="Sadzewicz L."/>
            <person name="Sengamalay N."/>
            <person name="Ott S."/>
            <person name="Godinez A."/>
            <person name="Nagaraj S."/>
            <person name="Vavikolanu K."/>
            <person name="Vyas G."/>
            <person name="Nadendla S."/>
            <person name="George J."/>
            <person name="Sichtig H."/>
        </authorList>
    </citation>
    <scope>NUCLEOTIDE SEQUENCE [LARGE SCALE GENOMIC DNA]</scope>
    <source>
        <strain evidence="3">FDAARGOS_343</strain>
    </source>
</reference>
<evidence type="ECO:0000313" key="2">
    <source>
        <dbReference type="EMBL" id="TRZ37648.1"/>
    </source>
</evidence>
<evidence type="ECO:0000259" key="1">
    <source>
        <dbReference type="PROSITE" id="PS51704"/>
    </source>
</evidence>
<dbReference type="PANTHER" id="PTHR46211:SF1">
    <property type="entry name" value="GLYCEROPHOSPHODIESTER PHOSPHODIESTERASE, CYTOPLASMIC"/>
    <property type="match status" value="1"/>
</dbReference>
<dbReference type="SUPFAM" id="SSF51695">
    <property type="entry name" value="PLC-like phosphodiesterases"/>
    <property type="match status" value="1"/>
</dbReference>
<dbReference type="RefSeq" id="WP_185765952.1">
    <property type="nucleotide sequence ID" value="NZ_RIBP01000004.1"/>
</dbReference>
<accession>A0A553SKY3</accession>
<dbReference type="GO" id="GO:0006629">
    <property type="term" value="P:lipid metabolic process"/>
    <property type="evidence" value="ECO:0007669"/>
    <property type="project" value="InterPro"/>
</dbReference>
<dbReference type="AlphaFoldDB" id="A0A553SKY3"/>
<evidence type="ECO:0000313" key="3">
    <source>
        <dbReference type="Proteomes" id="UP000319837"/>
    </source>
</evidence>
<dbReference type="Pfam" id="PF03009">
    <property type="entry name" value="GDPD"/>
    <property type="match status" value="1"/>
</dbReference>
<dbReference type="PROSITE" id="PS51704">
    <property type="entry name" value="GP_PDE"/>
    <property type="match status" value="1"/>
</dbReference>
<dbReference type="Gene3D" id="3.20.20.190">
    <property type="entry name" value="Phosphatidylinositol (PI) phosphodiesterase"/>
    <property type="match status" value="1"/>
</dbReference>
<dbReference type="InterPro" id="IPR030395">
    <property type="entry name" value="GP_PDE_dom"/>
</dbReference>
<gene>
    <name evidence="2" type="ORF">CEQ21_19585</name>
</gene>
<comment type="caution">
    <text evidence="2">The sequence shown here is derived from an EMBL/GenBank/DDBJ whole genome shotgun (WGS) entry which is preliminary data.</text>
</comment>
<protein>
    <submittedName>
        <fullName evidence="2">Glycerophosphodiester phosphodiesterase</fullName>
    </submittedName>
</protein>
<organism evidence="2 3">
    <name type="scientific">Niallia circulans</name>
    <name type="common">Bacillus circulans</name>
    <dbReference type="NCBI Taxonomy" id="1397"/>
    <lineage>
        <taxon>Bacteria</taxon>
        <taxon>Bacillati</taxon>
        <taxon>Bacillota</taxon>
        <taxon>Bacilli</taxon>
        <taxon>Bacillales</taxon>
        <taxon>Bacillaceae</taxon>
        <taxon>Niallia</taxon>
    </lineage>
</organism>
<dbReference type="InterPro" id="IPR017946">
    <property type="entry name" value="PLC-like_Pdiesterase_TIM-brl"/>
</dbReference>
<dbReference type="Proteomes" id="UP000319837">
    <property type="component" value="Unassembled WGS sequence"/>
</dbReference>
<name>A0A553SKY3_NIACI</name>
<sequence>MTLIFAHRGYSARFPENTMRAFTEAEGSLANGIELDVQLTKDGEIVVIHDETVDRTTNGTGYVVDYNFSDLRKLQASYKFTGSKVQIPSLREVFEWMQGNKLLCNIEFKNNNIPYEGLEEKTIALIREFGLSDRIIFSSFNHYSMVHSYRIAPDIETAVLMSDRIYQPWIYAGAMKAKGIHPNYKRITTAMVEQAEKNGIQVRPYTVNDPKKMNEFIQAGISAIITDEPVEARSILEASR</sequence>
<dbReference type="GO" id="GO:0008081">
    <property type="term" value="F:phosphoric diester hydrolase activity"/>
    <property type="evidence" value="ECO:0007669"/>
    <property type="project" value="InterPro"/>
</dbReference>
<dbReference type="EMBL" id="RIBP01000004">
    <property type="protein sequence ID" value="TRZ37648.1"/>
    <property type="molecule type" value="Genomic_DNA"/>
</dbReference>
<proteinExistence type="predicted"/>
<dbReference type="CDD" id="cd08563">
    <property type="entry name" value="GDPD_TtGDE_like"/>
    <property type="match status" value="1"/>
</dbReference>
<feature type="domain" description="GP-PDE" evidence="1">
    <location>
        <begin position="2"/>
        <end position="236"/>
    </location>
</feature>